<reference evidence="2 3" key="1">
    <citation type="submission" date="2023-08" db="EMBL/GenBank/DDBJ databases">
        <title>Black Yeasts Isolated from many extreme environments.</title>
        <authorList>
            <person name="Coleine C."/>
            <person name="Stajich J.E."/>
            <person name="Selbmann L."/>
        </authorList>
    </citation>
    <scope>NUCLEOTIDE SEQUENCE [LARGE SCALE GENOMIC DNA]</scope>
    <source>
        <strain evidence="2 3">CCFEE 5792</strain>
    </source>
</reference>
<feature type="region of interest" description="Disordered" evidence="1">
    <location>
        <begin position="335"/>
        <end position="373"/>
    </location>
</feature>
<organism evidence="2 3">
    <name type="scientific">Exophiala bonariae</name>
    <dbReference type="NCBI Taxonomy" id="1690606"/>
    <lineage>
        <taxon>Eukaryota</taxon>
        <taxon>Fungi</taxon>
        <taxon>Dikarya</taxon>
        <taxon>Ascomycota</taxon>
        <taxon>Pezizomycotina</taxon>
        <taxon>Eurotiomycetes</taxon>
        <taxon>Chaetothyriomycetidae</taxon>
        <taxon>Chaetothyriales</taxon>
        <taxon>Herpotrichiellaceae</taxon>
        <taxon>Exophiala</taxon>
    </lineage>
</organism>
<feature type="region of interest" description="Disordered" evidence="1">
    <location>
        <begin position="106"/>
        <end position="132"/>
    </location>
</feature>
<evidence type="ECO:0000256" key="1">
    <source>
        <dbReference type="SAM" id="MobiDB-lite"/>
    </source>
</evidence>
<dbReference type="RefSeq" id="XP_064706401.1">
    <property type="nucleotide sequence ID" value="XM_064846176.1"/>
</dbReference>
<feature type="compositionally biased region" description="Basic and acidic residues" evidence="1">
    <location>
        <begin position="109"/>
        <end position="132"/>
    </location>
</feature>
<evidence type="ECO:0008006" key="4">
    <source>
        <dbReference type="Google" id="ProtNLM"/>
    </source>
</evidence>
<protein>
    <recommendedName>
        <fullName evidence="4">Tachykinin family protein</fullName>
    </recommendedName>
</protein>
<feature type="compositionally biased region" description="Polar residues" evidence="1">
    <location>
        <begin position="350"/>
        <end position="360"/>
    </location>
</feature>
<gene>
    <name evidence="2" type="ORF">LTR84_002567</name>
</gene>
<dbReference type="AlphaFoldDB" id="A0AAV9NDJ5"/>
<dbReference type="EMBL" id="JAVRRD010000013">
    <property type="protein sequence ID" value="KAK5052701.1"/>
    <property type="molecule type" value="Genomic_DNA"/>
</dbReference>
<dbReference type="GeneID" id="89970774"/>
<feature type="region of interest" description="Disordered" evidence="1">
    <location>
        <begin position="1"/>
        <end position="87"/>
    </location>
</feature>
<evidence type="ECO:0000313" key="3">
    <source>
        <dbReference type="Proteomes" id="UP001358417"/>
    </source>
</evidence>
<evidence type="ECO:0000313" key="2">
    <source>
        <dbReference type="EMBL" id="KAK5052701.1"/>
    </source>
</evidence>
<sequence>MPATSGKSFLFIDSNPNDVDQREQELRQSKARSHAASASHRLRSNLLRAERARQKTSTSSTPASLQSLAPNTTVTSESLKGLDRTPLETPASVQEIAVFSRWRLRGAPKRREPTGKKAPVREHPTGNDTREIGHLGLLPLPLPYKGNCDPFSSAGIPVTAHQYSLIKLSRSESVATIWASELSMRSRNGELMDDLCQSLGTLCNDPAVVHANLALGYITKAACQGKFEANDFLAIKRQKSQALRSLRELVDKQCESGSQDKLLAIKDATQLIGACEIFLGDSNTAVIHATATARVIGLMGGFQSLSAHEVELFVHSVIGLATKLNARPIVSPETWDPGPWHSYKSKGTTRKQQQWTQNAASPSSTGSSPQSSWSVDNAGYATLYGYTPASPGDSSARQSARPTTVCPQLSNILEEMRELLAVEEIKIRSTPFASDDAVARESLVHMFRWSHLRTTAIRGRGINHWCDLLLEANLAASQTQTHTHTQDPASPESAVVPSPSSFDICLCWAMRLLDRCILHEPYLKTNIFRQTQAYYQMLLSSVETLRPEYDVRRGPYDSRSYDMLWVYSVGAHTEIAFLQGKGQPSVNPQQYFKGRFGRLAISLGFTDFWQIARFLEENYLYCPRYQDLTLRNLVDFDSLA</sequence>
<proteinExistence type="predicted"/>
<feature type="compositionally biased region" description="Low complexity" evidence="1">
    <location>
        <begin position="34"/>
        <end position="47"/>
    </location>
</feature>
<accession>A0AAV9NDJ5</accession>
<keyword evidence="3" id="KW-1185">Reference proteome</keyword>
<comment type="caution">
    <text evidence="2">The sequence shown here is derived from an EMBL/GenBank/DDBJ whole genome shotgun (WGS) entry which is preliminary data.</text>
</comment>
<feature type="compositionally biased region" description="Basic and acidic residues" evidence="1">
    <location>
        <begin position="19"/>
        <end position="28"/>
    </location>
</feature>
<feature type="compositionally biased region" description="Low complexity" evidence="1">
    <location>
        <begin position="361"/>
        <end position="373"/>
    </location>
</feature>
<feature type="compositionally biased region" description="Polar residues" evidence="1">
    <location>
        <begin position="55"/>
        <end position="78"/>
    </location>
</feature>
<dbReference type="Proteomes" id="UP001358417">
    <property type="component" value="Unassembled WGS sequence"/>
</dbReference>
<name>A0AAV9NDJ5_9EURO</name>